<organism evidence="2 3">
    <name type="scientific">Schistosoma haematobium</name>
    <name type="common">Blood fluke</name>
    <dbReference type="NCBI Taxonomy" id="6185"/>
    <lineage>
        <taxon>Eukaryota</taxon>
        <taxon>Metazoa</taxon>
        <taxon>Spiralia</taxon>
        <taxon>Lophotrochozoa</taxon>
        <taxon>Platyhelminthes</taxon>
        <taxon>Trematoda</taxon>
        <taxon>Digenea</taxon>
        <taxon>Strigeidida</taxon>
        <taxon>Schistosomatoidea</taxon>
        <taxon>Schistosomatidae</taxon>
        <taxon>Schistosoma</taxon>
    </lineage>
</organism>
<dbReference type="GeneID" id="24593661"/>
<comment type="caution">
    <text evidence="2">The sequence shown here is derived from an EMBL/GenBank/DDBJ whole genome shotgun (WGS) entry which is preliminary data.</text>
</comment>
<protein>
    <recommendedName>
        <fullName evidence="1">Vacuolar ATPase assembly protein VMA22</fullName>
    </recommendedName>
</protein>
<dbReference type="Pfam" id="PF21730">
    <property type="entry name" value="Vma22_CCDC115"/>
    <property type="match status" value="1"/>
</dbReference>
<dbReference type="PANTHER" id="PTHR31996">
    <property type="entry name" value="COILED-COIL DOMAIN-CONTAINING PROTEIN 115"/>
    <property type="match status" value="1"/>
</dbReference>
<reference evidence="2" key="4">
    <citation type="journal article" date="2022" name="PLoS Pathog.">
        <title>Chromosome-level genome of Schistosoma haematobium underpins genome-wide explorations of molecular variation.</title>
        <authorList>
            <person name="Stroehlein A.J."/>
            <person name="Korhonen P.K."/>
            <person name="Lee V.V."/>
            <person name="Ralph S.A."/>
            <person name="Mentink-Kane M."/>
            <person name="You H."/>
            <person name="McManus D.P."/>
            <person name="Tchuente L.T."/>
            <person name="Stothard J.R."/>
            <person name="Kaur P."/>
            <person name="Dudchenko O."/>
            <person name="Aiden E.L."/>
            <person name="Yang B."/>
            <person name="Yang H."/>
            <person name="Emery A.M."/>
            <person name="Webster B.L."/>
            <person name="Brindley P.J."/>
            <person name="Rollinson D."/>
            <person name="Chang B.C.H."/>
            <person name="Gasser R.B."/>
            <person name="Young N.D."/>
        </authorList>
    </citation>
    <scope>NUCLEOTIDE SEQUENCE</scope>
</reference>
<accession>A0A6A5DLB9</accession>
<dbReference type="KEGG" id="shx:MS3_00001912"/>
<dbReference type="Proteomes" id="UP000471633">
    <property type="component" value="Unassembled WGS sequence"/>
</dbReference>
<dbReference type="InterPro" id="IPR040357">
    <property type="entry name" value="Vma22/CCDC115"/>
</dbReference>
<sequence>MKVSIGRIIPTDKISSFFPVYSKSMITIPTDDELDTLVLNHLENLSTIIDLNHHLEDSLSEGRLLLAKTRHNLRGNSCSISSTSYNLNEMSTRGASFRAAVIEEPIEPTYDKDFKTTRFQLIDELASSKFDLNPSTDPIRWFSGVLVPSSLRHAQSCFRRAVNLSLELASRRAKLEASSQQIKHLIKLRMKSESTVK</sequence>
<reference evidence="2" key="3">
    <citation type="submission" date="2021-06" db="EMBL/GenBank/DDBJ databases">
        <title>Chromosome-level genome assembly for S. haematobium.</title>
        <authorList>
            <person name="Stroehlein A.J."/>
        </authorList>
    </citation>
    <scope>NUCLEOTIDE SEQUENCE</scope>
</reference>
<dbReference type="RefSeq" id="XP_012797653.2">
    <property type="nucleotide sequence ID" value="XM_012942199.2"/>
</dbReference>
<evidence type="ECO:0000313" key="2">
    <source>
        <dbReference type="EMBL" id="KAH9596111.1"/>
    </source>
</evidence>
<dbReference type="GO" id="GO:0070072">
    <property type="term" value="P:vacuolar proton-transporting V-type ATPase complex assembly"/>
    <property type="evidence" value="ECO:0007669"/>
    <property type="project" value="InterPro"/>
</dbReference>
<name>A0A6A5DLB9_SCHHA</name>
<gene>
    <name evidence="2" type="ORF">MS3_00001912</name>
</gene>
<keyword evidence="3" id="KW-1185">Reference proteome</keyword>
<reference evidence="2" key="2">
    <citation type="journal article" date="2019" name="Gigascience">
        <title>High-quality Schistosoma haematobium genome achieved by single-molecule and long-range sequencing.</title>
        <authorList>
            <person name="Stroehlein A.J."/>
            <person name="Korhonen P.K."/>
            <person name="Chong T.M."/>
            <person name="Lim Y.L."/>
            <person name="Chan K.G."/>
            <person name="Webster B."/>
            <person name="Rollinson D."/>
            <person name="Brindley P.J."/>
            <person name="Gasser R.B."/>
            <person name="Young N.D."/>
        </authorList>
    </citation>
    <scope>NUCLEOTIDE SEQUENCE</scope>
</reference>
<dbReference type="CTD" id="24593661"/>
<dbReference type="AlphaFoldDB" id="A0A6A5DLB9"/>
<evidence type="ECO:0000313" key="3">
    <source>
        <dbReference type="Proteomes" id="UP000471633"/>
    </source>
</evidence>
<dbReference type="EMBL" id="AMPZ03000001">
    <property type="protein sequence ID" value="KAH9596111.1"/>
    <property type="molecule type" value="Genomic_DNA"/>
</dbReference>
<reference evidence="2" key="1">
    <citation type="journal article" date="2012" name="Nat. Genet.">
        <title>Whole-genome sequence of Schistosoma haematobium.</title>
        <authorList>
            <person name="Young N.D."/>
            <person name="Jex A.R."/>
            <person name="Li B."/>
            <person name="Liu S."/>
            <person name="Yang L."/>
            <person name="Xiong Z."/>
            <person name="Li Y."/>
            <person name="Cantacessi C."/>
            <person name="Hall R.S."/>
            <person name="Xu X."/>
            <person name="Chen F."/>
            <person name="Wu X."/>
            <person name="Zerlotini A."/>
            <person name="Oliveira G."/>
            <person name="Hofmann A."/>
            <person name="Zhang G."/>
            <person name="Fang X."/>
            <person name="Kang Y."/>
            <person name="Campbell B.E."/>
            <person name="Loukas A."/>
            <person name="Ranganathan S."/>
            <person name="Rollinson D."/>
            <person name="Rinaldi G."/>
            <person name="Brindley P.J."/>
            <person name="Yang H."/>
            <person name="Wang J."/>
            <person name="Wang J."/>
            <person name="Gasser R.B."/>
        </authorList>
    </citation>
    <scope>NUCLEOTIDE SEQUENCE</scope>
</reference>
<dbReference type="PANTHER" id="PTHR31996:SF2">
    <property type="entry name" value="COILED-COIL DOMAIN-CONTAINING PROTEIN 115"/>
    <property type="match status" value="1"/>
</dbReference>
<evidence type="ECO:0000256" key="1">
    <source>
        <dbReference type="ARBA" id="ARBA00093634"/>
    </source>
</evidence>
<dbReference type="GO" id="GO:0051082">
    <property type="term" value="F:unfolded protein binding"/>
    <property type="evidence" value="ECO:0007669"/>
    <property type="project" value="TreeGrafter"/>
</dbReference>
<proteinExistence type="predicted"/>